<dbReference type="EnsemblMetazoa" id="SMAR013952-RA">
    <property type="protein sequence ID" value="SMAR013952-PA"/>
    <property type="gene ID" value="SMAR013952"/>
</dbReference>
<dbReference type="SUPFAM" id="SSF158573">
    <property type="entry name" value="GINS helical bundle-like"/>
    <property type="match status" value="1"/>
</dbReference>
<sequence length="206" mass="24024">MSQHSSPLAVTPISLSITRPPYGILTTHQRIQCTFKKTVHKLGYLNPAADDENLEVGTKLELPFWLAQDLSKRAIVRVDIPKVYKESYREILQADATVVDLHKIGPNFYNFATHVIIFEHAESKQIMECLMQTFKERFKRIMDASQNHLQNGTNDIIGKLDDFEKYLFKRGQESFKDYQQWQNRKIEKITTSEGIVNHKKRKRKDS</sequence>
<dbReference type="Pfam" id="PF22466">
    <property type="entry name" value="PSF3_N"/>
    <property type="match status" value="1"/>
</dbReference>
<comment type="function">
    <text evidence="5">Required for correct functioning of the GINS complex, a complex that plays an essential role in the initiation of DNA replication, and progression of DNA replication forks. GINS complex is a core component of CDC45-MCM-GINS (CMG) helicase, the molecular machine that unwinds template DNA during replication, and around which the replisome is built.</text>
</comment>
<evidence type="ECO:0000256" key="6">
    <source>
        <dbReference type="RuleBase" id="RU367161"/>
    </source>
</evidence>
<dbReference type="PhylomeDB" id="T1JJC2"/>
<keyword evidence="4 6" id="KW-0539">Nucleus</keyword>
<dbReference type="STRING" id="126957.T1JJC2"/>
<evidence type="ECO:0000256" key="3">
    <source>
        <dbReference type="ARBA" id="ARBA00022705"/>
    </source>
</evidence>
<dbReference type="Pfam" id="PF05916">
    <property type="entry name" value="Sld5"/>
    <property type="match status" value="1"/>
</dbReference>
<keyword evidence="10" id="KW-1185">Reference proteome</keyword>
<dbReference type="HOGENOM" id="CLU_081646_2_0_1"/>
<evidence type="ECO:0000256" key="2">
    <source>
        <dbReference type="ARBA" id="ARBA00006343"/>
    </source>
</evidence>
<dbReference type="InterPro" id="IPR055221">
    <property type="entry name" value="PSF3_N"/>
</dbReference>
<comment type="subcellular location">
    <subcellularLocation>
        <location evidence="1 6">Nucleus</location>
    </subcellularLocation>
</comment>
<evidence type="ECO:0000256" key="4">
    <source>
        <dbReference type="ARBA" id="ARBA00023242"/>
    </source>
</evidence>
<dbReference type="Gene3D" id="1.20.58.2050">
    <property type="match status" value="1"/>
</dbReference>
<dbReference type="PANTHER" id="PTHR22768">
    <property type="entry name" value="DNA REPLICATION COMPLEX GINS PROTEIN PSF3"/>
    <property type="match status" value="1"/>
</dbReference>
<dbReference type="eggNOG" id="KOG1106">
    <property type="taxonomic scope" value="Eukaryota"/>
</dbReference>
<dbReference type="GO" id="GO:0000811">
    <property type="term" value="C:GINS complex"/>
    <property type="evidence" value="ECO:0007669"/>
    <property type="project" value="UniProtKB-UniRule"/>
</dbReference>
<dbReference type="AlphaFoldDB" id="T1JJC2"/>
<reference evidence="10" key="1">
    <citation type="submission" date="2011-05" db="EMBL/GenBank/DDBJ databases">
        <authorList>
            <person name="Richards S.R."/>
            <person name="Qu J."/>
            <person name="Jiang H."/>
            <person name="Jhangiani S.N."/>
            <person name="Agravi P."/>
            <person name="Goodspeed R."/>
            <person name="Gross S."/>
            <person name="Mandapat C."/>
            <person name="Jackson L."/>
            <person name="Mathew T."/>
            <person name="Pu L."/>
            <person name="Thornton R."/>
            <person name="Saada N."/>
            <person name="Wilczek-Boney K.B."/>
            <person name="Lee S."/>
            <person name="Kovar C."/>
            <person name="Wu Y."/>
            <person name="Scherer S.E."/>
            <person name="Worley K.C."/>
            <person name="Muzny D.M."/>
            <person name="Gibbs R."/>
        </authorList>
    </citation>
    <scope>NUCLEOTIDE SEQUENCE</scope>
    <source>
        <strain evidence="10">Brora</strain>
    </source>
</reference>
<evidence type="ECO:0000256" key="5">
    <source>
        <dbReference type="ARBA" id="ARBA00045258"/>
    </source>
</evidence>
<accession>T1JJC2</accession>
<feature type="domain" description="DNA replication complex GINS protein PSF3 N-terminal" evidence="8">
    <location>
        <begin position="24"/>
        <end position="70"/>
    </location>
</feature>
<evidence type="ECO:0000313" key="9">
    <source>
        <dbReference type="EnsemblMetazoa" id="SMAR013952-PA"/>
    </source>
</evidence>
<dbReference type="CDD" id="cd21693">
    <property type="entry name" value="GINS_B_Psf3"/>
    <property type="match status" value="1"/>
</dbReference>
<dbReference type="InterPro" id="IPR010492">
    <property type="entry name" value="GINS_Psf3"/>
</dbReference>
<dbReference type="Proteomes" id="UP000014500">
    <property type="component" value="Unassembled WGS sequence"/>
</dbReference>
<comment type="function">
    <text evidence="6">The GINS complex plays an essential role in the initiation of DNA replication.</text>
</comment>
<dbReference type="InterPro" id="IPR021151">
    <property type="entry name" value="GINS_A"/>
</dbReference>
<name>T1JJC2_STRMM</name>
<dbReference type="SUPFAM" id="SSF160059">
    <property type="entry name" value="PriA/YqbF domain"/>
    <property type="match status" value="1"/>
</dbReference>
<dbReference type="EMBL" id="JH431448">
    <property type="status" value="NOT_ANNOTATED_CDS"/>
    <property type="molecule type" value="Genomic_DNA"/>
</dbReference>
<organism evidence="9 10">
    <name type="scientific">Strigamia maritima</name>
    <name type="common">European centipede</name>
    <name type="synonym">Geophilus maritimus</name>
    <dbReference type="NCBI Taxonomy" id="126957"/>
    <lineage>
        <taxon>Eukaryota</taxon>
        <taxon>Metazoa</taxon>
        <taxon>Ecdysozoa</taxon>
        <taxon>Arthropoda</taxon>
        <taxon>Myriapoda</taxon>
        <taxon>Chilopoda</taxon>
        <taxon>Pleurostigmophora</taxon>
        <taxon>Geophilomorpha</taxon>
        <taxon>Linotaeniidae</taxon>
        <taxon>Strigamia</taxon>
    </lineage>
</organism>
<dbReference type="PANTHER" id="PTHR22768:SF0">
    <property type="entry name" value="DNA REPLICATION COMPLEX GINS PROTEIN PSF3"/>
    <property type="match status" value="1"/>
</dbReference>
<dbReference type="GO" id="GO:1902975">
    <property type="term" value="P:mitotic DNA replication initiation"/>
    <property type="evidence" value="ECO:0007669"/>
    <property type="project" value="TreeGrafter"/>
</dbReference>
<dbReference type="InterPro" id="IPR038437">
    <property type="entry name" value="GINS_Psf3_sf"/>
</dbReference>
<dbReference type="OMA" id="AAYKEIY"/>
<keyword evidence="3 6" id="KW-0235">DNA replication</keyword>
<protein>
    <recommendedName>
        <fullName evidence="6">DNA replication complex GINS protein PSF3</fullName>
    </recommendedName>
</protein>
<evidence type="ECO:0000259" key="8">
    <source>
        <dbReference type="Pfam" id="PF22466"/>
    </source>
</evidence>
<proteinExistence type="inferred from homology"/>
<dbReference type="CDD" id="cd11713">
    <property type="entry name" value="GINS_A_psf3"/>
    <property type="match status" value="1"/>
</dbReference>
<evidence type="ECO:0000256" key="1">
    <source>
        <dbReference type="ARBA" id="ARBA00004123"/>
    </source>
</evidence>
<dbReference type="InterPro" id="IPR036224">
    <property type="entry name" value="GINS_bundle-like_dom_sf"/>
</dbReference>
<feature type="domain" description="GINS subunit" evidence="7">
    <location>
        <begin position="84"/>
        <end position="181"/>
    </location>
</feature>
<reference evidence="9" key="2">
    <citation type="submission" date="2015-02" db="UniProtKB">
        <authorList>
            <consortium name="EnsemblMetazoa"/>
        </authorList>
    </citation>
    <scope>IDENTIFICATION</scope>
</reference>
<evidence type="ECO:0000259" key="7">
    <source>
        <dbReference type="Pfam" id="PF05916"/>
    </source>
</evidence>
<comment type="subunit">
    <text evidence="6">Component of the GINS complex.</text>
</comment>
<evidence type="ECO:0000313" key="10">
    <source>
        <dbReference type="Proteomes" id="UP000014500"/>
    </source>
</evidence>
<comment type="similarity">
    <text evidence="2 6">Belongs to the GINS3/PSF3 family.</text>
</comment>